<dbReference type="GO" id="GO:0004748">
    <property type="term" value="F:ribonucleoside-diphosphate reductase activity, thioredoxin disulfide as acceptor"/>
    <property type="evidence" value="ECO:0007669"/>
    <property type="project" value="TreeGrafter"/>
</dbReference>
<keyword evidence="2" id="KW-0812">Transmembrane</keyword>
<feature type="region of interest" description="Disordered" evidence="1">
    <location>
        <begin position="412"/>
        <end position="445"/>
    </location>
</feature>
<keyword evidence="4" id="KW-1185">Reference proteome</keyword>
<sequence length="529" mass="58594">MANTSIKAVNSYLDLFTLNASDVSTLNSYHVPVFPTVSTKEIAAPLEFNDLAESFLYLNIRVLNSDGTNLAAGVDLSCTNNLLHSLFDMVEVYMNGKLISSKPFYHYCAYLLNHLSYSEVYKKEILKNALYIRDTNADEQSDDNDGYASRKSYLAKSQSVELCGRIMDDVCLQPRWILPLVDFKLKLRRAPVRFSLASAVDTTEYIISIDEAVFYIKNQLVSPKVVELHEKILDKQKALYPLVRNEIKTVSVAKGSKIPVTENIFSTVQLRQRIVIGLVETDSISGKYSKNPFNFANFNLSRFVVSINNVPLEYRSLNLTFSTRYLLAYQSFIDGLSLENKTIGIDRSSFADGNTLFAFQLQSFQSETSFYPTNVFGFTFGCPVTKSCLVCVRAGCFFSSLGCTPSRPTNTSFVPPSGRCDPPPPITPTPATTVPTFPTPSPQTAPGSVSVIVIITAATTIIIVMIVGGMAVVTVKAIGRRRRRNRPVPYVGFLNEEEEVQIINLSPARLAIDTSIATNRLETGRGTGH</sequence>
<dbReference type="AlphaFoldDB" id="A0A226DPH0"/>
<keyword evidence="2" id="KW-0472">Membrane</keyword>
<accession>A0A226DPH0</accession>
<dbReference type="GO" id="GO:0005829">
    <property type="term" value="C:cytosol"/>
    <property type="evidence" value="ECO:0007669"/>
    <property type="project" value="TreeGrafter"/>
</dbReference>
<organism evidence="3 4">
    <name type="scientific">Folsomia candida</name>
    <name type="common">Springtail</name>
    <dbReference type="NCBI Taxonomy" id="158441"/>
    <lineage>
        <taxon>Eukaryota</taxon>
        <taxon>Metazoa</taxon>
        <taxon>Ecdysozoa</taxon>
        <taxon>Arthropoda</taxon>
        <taxon>Hexapoda</taxon>
        <taxon>Collembola</taxon>
        <taxon>Entomobryomorpha</taxon>
        <taxon>Isotomoidea</taxon>
        <taxon>Isotomidae</taxon>
        <taxon>Proisotominae</taxon>
        <taxon>Folsomia</taxon>
    </lineage>
</organism>
<gene>
    <name evidence="3" type="ORF">Fcan01_17615</name>
</gene>
<comment type="caution">
    <text evidence="3">The sequence shown here is derived from an EMBL/GenBank/DDBJ whole genome shotgun (WGS) entry which is preliminary data.</text>
</comment>
<evidence type="ECO:0000256" key="2">
    <source>
        <dbReference type="SAM" id="Phobius"/>
    </source>
</evidence>
<dbReference type="GO" id="GO:0009263">
    <property type="term" value="P:deoxyribonucleotide biosynthetic process"/>
    <property type="evidence" value="ECO:0007669"/>
    <property type="project" value="InterPro"/>
</dbReference>
<evidence type="ECO:0000256" key="1">
    <source>
        <dbReference type="SAM" id="MobiDB-lite"/>
    </source>
</evidence>
<reference evidence="3 4" key="1">
    <citation type="submission" date="2015-12" db="EMBL/GenBank/DDBJ databases">
        <title>The genome of Folsomia candida.</title>
        <authorList>
            <person name="Faddeeva A."/>
            <person name="Derks M.F."/>
            <person name="Anvar Y."/>
            <person name="Smit S."/>
            <person name="Van Straalen N."/>
            <person name="Roelofs D."/>
        </authorList>
    </citation>
    <scope>NUCLEOTIDE SEQUENCE [LARGE SCALE GENOMIC DNA]</scope>
    <source>
        <strain evidence="3 4">VU population</strain>
        <tissue evidence="3">Whole body</tissue>
    </source>
</reference>
<dbReference type="EMBL" id="LNIX01000013">
    <property type="protein sequence ID" value="OXA47412.1"/>
    <property type="molecule type" value="Genomic_DNA"/>
</dbReference>
<evidence type="ECO:0000313" key="3">
    <source>
        <dbReference type="EMBL" id="OXA47412.1"/>
    </source>
</evidence>
<protein>
    <submittedName>
        <fullName evidence="3">Uncharacterized protein</fullName>
    </submittedName>
</protein>
<dbReference type="Proteomes" id="UP000198287">
    <property type="component" value="Unassembled WGS sequence"/>
</dbReference>
<dbReference type="InterPro" id="IPR000358">
    <property type="entry name" value="RNR_small_fam"/>
</dbReference>
<dbReference type="PANTHER" id="PTHR23409">
    <property type="entry name" value="RIBONUCLEOSIDE-DIPHOSPHATE REDUCTASE SMALL CHAIN"/>
    <property type="match status" value="1"/>
</dbReference>
<proteinExistence type="predicted"/>
<feature type="transmembrane region" description="Helical" evidence="2">
    <location>
        <begin position="449"/>
        <end position="475"/>
    </location>
</feature>
<name>A0A226DPH0_FOLCA</name>
<dbReference type="OrthoDB" id="5979489at2759"/>
<evidence type="ECO:0000313" key="4">
    <source>
        <dbReference type="Proteomes" id="UP000198287"/>
    </source>
</evidence>
<dbReference type="STRING" id="158441.A0A226DPH0"/>
<keyword evidence="2" id="KW-1133">Transmembrane helix</keyword>
<dbReference type="PANTHER" id="PTHR23409:SF21">
    <property type="entry name" value="CAPSID PROTEIN"/>
    <property type="match status" value="1"/>
</dbReference>